<accession>A0A6J6WGL9</accession>
<dbReference type="InterPro" id="IPR027417">
    <property type="entry name" value="P-loop_NTPase"/>
</dbReference>
<sequence>MRVSEAPSYNQTVMTYDPLSPGAIAYMQVAREIAERGKAKEEVVFDSNVVSINYKGGIA</sequence>
<proteinExistence type="predicted"/>
<dbReference type="Gene3D" id="3.40.50.300">
    <property type="entry name" value="P-loop containing nucleotide triphosphate hydrolases"/>
    <property type="match status" value="1"/>
</dbReference>
<protein>
    <submittedName>
        <fullName evidence="1">Unannotated protein</fullName>
    </submittedName>
</protein>
<dbReference type="AlphaFoldDB" id="A0A6J6WGL9"/>
<dbReference type="EMBL" id="CAFAAF010000006">
    <property type="protein sequence ID" value="CAB4783189.1"/>
    <property type="molecule type" value="Genomic_DNA"/>
</dbReference>
<gene>
    <name evidence="1" type="ORF">UFOPK2978_00074</name>
</gene>
<reference evidence="1" key="1">
    <citation type="submission" date="2020-05" db="EMBL/GenBank/DDBJ databases">
        <authorList>
            <person name="Chiriac C."/>
            <person name="Salcher M."/>
            <person name="Ghai R."/>
            <person name="Kavagutti S V."/>
        </authorList>
    </citation>
    <scope>NUCLEOTIDE SEQUENCE</scope>
</reference>
<evidence type="ECO:0000313" key="1">
    <source>
        <dbReference type="EMBL" id="CAB4783189.1"/>
    </source>
</evidence>
<name>A0A6J6WGL9_9ZZZZ</name>
<organism evidence="1">
    <name type="scientific">freshwater metagenome</name>
    <dbReference type="NCBI Taxonomy" id="449393"/>
    <lineage>
        <taxon>unclassified sequences</taxon>
        <taxon>metagenomes</taxon>
        <taxon>ecological metagenomes</taxon>
    </lineage>
</organism>